<protein>
    <submittedName>
        <fullName evidence="4">NAD(P)H-dependent oxidoreductase</fullName>
        <ecNumber evidence="4">1.-.-.-</ecNumber>
        <ecNumber evidence="4">1.6.99.-</ecNumber>
    </submittedName>
</protein>
<comment type="caution">
    <text evidence="4">The sequence shown here is derived from an EMBL/GenBank/DDBJ whole genome shotgun (WGS) entry which is preliminary data.</text>
</comment>
<dbReference type="SUPFAM" id="SSF52218">
    <property type="entry name" value="Flavoproteins"/>
    <property type="match status" value="1"/>
</dbReference>
<comment type="similarity">
    <text evidence="1">Belongs to the NAD(P)H dehydrogenase (quinone) family.</text>
</comment>
<proteinExistence type="inferred from homology"/>
<dbReference type="InterPro" id="IPR003680">
    <property type="entry name" value="Flavodoxin_fold"/>
</dbReference>
<organism evidence="4 5">
    <name type="scientific">Paenibacillus aurantiacus</name>
    <dbReference type="NCBI Taxonomy" id="1936118"/>
    <lineage>
        <taxon>Bacteria</taxon>
        <taxon>Bacillati</taxon>
        <taxon>Bacillota</taxon>
        <taxon>Bacilli</taxon>
        <taxon>Bacillales</taxon>
        <taxon>Paenibacillaceae</taxon>
        <taxon>Paenibacillus</taxon>
    </lineage>
</organism>
<reference evidence="4 5" key="1">
    <citation type="submission" date="2024-09" db="EMBL/GenBank/DDBJ databases">
        <authorList>
            <person name="Sun Q."/>
            <person name="Mori K."/>
        </authorList>
    </citation>
    <scope>NUCLEOTIDE SEQUENCE [LARGE SCALE GENOMIC DNA]</scope>
    <source>
        <strain evidence="4 5">TISTR 2452</strain>
    </source>
</reference>
<evidence type="ECO:0000256" key="2">
    <source>
        <dbReference type="ARBA" id="ARBA00023002"/>
    </source>
</evidence>
<evidence type="ECO:0000313" key="5">
    <source>
        <dbReference type="Proteomes" id="UP001589747"/>
    </source>
</evidence>
<dbReference type="PANTHER" id="PTHR10204:SF34">
    <property type="entry name" value="NAD(P)H DEHYDROGENASE [QUINONE] 1 ISOFORM 1"/>
    <property type="match status" value="1"/>
</dbReference>
<dbReference type="EMBL" id="JBHMDO010000033">
    <property type="protein sequence ID" value="MFB9328215.1"/>
    <property type="molecule type" value="Genomic_DNA"/>
</dbReference>
<dbReference type="Proteomes" id="UP001589747">
    <property type="component" value="Unassembled WGS sequence"/>
</dbReference>
<accession>A0ABV5KTN4</accession>
<dbReference type="PANTHER" id="PTHR10204">
    <property type="entry name" value="NAD P H OXIDOREDUCTASE-RELATED"/>
    <property type="match status" value="1"/>
</dbReference>
<evidence type="ECO:0000313" key="4">
    <source>
        <dbReference type="EMBL" id="MFB9328215.1"/>
    </source>
</evidence>
<dbReference type="Gene3D" id="3.40.50.360">
    <property type="match status" value="1"/>
</dbReference>
<dbReference type="Pfam" id="PF02525">
    <property type="entry name" value="Flavodoxin_2"/>
    <property type="match status" value="1"/>
</dbReference>
<dbReference type="GO" id="GO:0016491">
    <property type="term" value="F:oxidoreductase activity"/>
    <property type="evidence" value="ECO:0007669"/>
    <property type="project" value="UniProtKB-KW"/>
</dbReference>
<dbReference type="EC" id="1.6.99.-" evidence="4"/>
<keyword evidence="5" id="KW-1185">Reference proteome</keyword>
<keyword evidence="2 4" id="KW-0560">Oxidoreductase</keyword>
<evidence type="ECO:0000256" key="1">
    <source>
        <dbReference type="ARBA" id="ARBA00006252"/>
    </source>
</evidence>
<dbReference type="InterPro" id="IPR051545">
    <property type="entry name" value="NAD(P)H_dehydrogenase_qn"/>
</dbReference>
<dbReference type="InterPro" id="IPR029039">
    <property type="entry name" value="Flavoprotein-like_sf"/>
</dbReference>
<feature type="domain" description="Flavodoxin-like fold" evidence="3">
    <location>
        <begin position="1"/>
        <end position="187"/>
    </location>
</feature>
<evidence type="ECO:0000259" key="3">
    <source>
        <dbReference type="Pfam" id="PF02525"/>
    </source>
</evidence>
<dbReference type="EC" id="1.-.-.-" evidence="4"/>
<gene>
    <name evidence="4" type="ORF">ACFFSY_19985</name>
</gene>
<dbReference type="RefSeq" id="WP_377497300.1">
    <property type="nucleotide sequence ID" value="NZ_JBHMDO010000033.1"/>
</dbReference>
<name>A0ABV5KTN4_9BACL</name>
<sequence length="193" mass="21502">MNTLIVYAHPHEDSFNRAILNTASEALRANGHDVTIRDLYKLKFNPILSSADTAAMRAGNTPEDIRTEQELLAKAEVIAFVYPIWWTGLPAILKGYVDRTFSYGFAYQYNSEGGIDKLFAGKRGVIVNTYGTPEEVYESTGMTSSLKQTSDKGIFEFCGVEVAEHLLFGGVTSVTDDVRKEMLARVDRTFRSL</sequence>